<evidence type="ECO:0000313" key="3">
    <source>
        <dbReference type="Proteomes" id="UP001595528"/>
    </source>
</evidence>
<accession>A0ABV7L8U4</accession>
<organism evidence="2 3">
    <name type="scientific">Marinibaculum pumilum</name>
    <dbReference type="NCBI Taxonomy" id="1766165"/>
    <lineage>
        <taxon>Bacteria</taxon>
        <taxon>Pseudomonadati</taxon>
        <taxon>Pseudomonadota</taxon>
        <taxon>Alphaproteobacteria</taxon>
        <taxon>Rhodospirillales</taxon>
        <taxon>Rhodospirillaceae</taxon>
        <taxon>Marinibaculum</taxon>
    </lineage>
</organism>
<evidence type="ECO:0000259" key="1">
    <source>
        <dbReference type="Pfam" id="PF13468"/>
    </source>
</evidence>
<keyword evidence="3" id="KW-1185">Reference proteome</keyword>
<dbReference type="Gene3D" id="3.10.180.10">
    <property type="entry name" value="2,3-Dihydroxybiphenyl 1,2-Dioxygenase, domain 1"/>
    <property type="match status" value="1"/>
</dbReference>
<dbReference type="InterPro" id="IPR029068">
    <property type="entry name" value="Glyas_Bleomycin-R_OHBP_Dase"/>
</dbReference>
<dbReference type="SUPFAM" id="SSF54593">
    <property type="entry name" value="Glyoxalase/Bleomycin resistance protein/Dihydroxybiphenyl dioxygenase"/>
    <property type="match status" value="1"/>
</dbReference>
<sequence>MGETAFVDIDHLMVSVADSEEAGVLFERMGFTATPRSQMPGLSNRLISFPQLRHGAANFIELMALDDAEKAIPLMPAILRPAGRPVSMVLSSADAEASARALRGRGYAAEGPVPIQRDWVLPSGETIRPSFAVVIPRPGQSPFYWNLCQYRTIEHYLRPDFTSRANGVSRMTAIIAVADDPEAVAAHYVDVWGAGRDDGRPIALRIGAVALRILTPDEAEAEFPGAALAGGGDRLVGFAVAHPQPADFAGRLRQSGFAPREAGGRTWLPPDQAAGCLMVVEAG</sequence>
<reference evidence="3" key="1">
    <citation type="journal article" date="2019" name="Int. J. Syst. Evol. Microbiol.">
        <title>The Global Catalogue of Microorganisms (GCM) 10K type strain sequencing project: providing services to taxonomists for standard genome sequencing and annotation.</title>
        <authorList>
            <consortium name="The Broad Institute Genomics Platform"/>
            <consortium name="The Broad Institute Genome Sequencing Center for Infectious Disease"/>
            <person name="Wu L."/>
            <person name="Ma J."/>
        </authorList>
    </citation>
    <scope>NUCLEOTIDE SEQUENCE [LARGE SCALE GENOMIC DNA]</scope>
    <source>
        <strain evidence="3">KCTC 42964</strain>
    </source>
</reference>
<dbReference type="Pfam" id="PF13468">
    <property type="entry name" value="Glyoxalase_3"/>
    <property type="match status" value="1"/>
</dbReference>
<protein>
    <submittedName>
        <fullName evidence="2">VOC family protein</fullName>
    </submittedName>
</protein>
<dbReference type="InterPro" id="IPR025870">
    <property type="entry name" value="Glyoxalase-like_dom"/>
</dbReference>
<comment type="caution">
    <text evidence="2">The sequence shown here is derived from an EMBL/GenBank/DDBJ whole genome shotgun (WGS) entry which is preliminary data.</text>
</comment>
<proteinExistence type="predicted"/>
<dbReference type="EMBL" id="JBHRTR010000054">
    <property type="protein sequence ID" value="MFC3230930.1"/>
    <property type="molecule type" value="Genomic_DNA"/>
</dbReference>
<feature type="domain" description="Glyoxalase-like" evidence="1">
    <location>
        <begin position="9"/>
        <end position="190"/>
    </location>
</feature>
<name>A0ABV7L8U4_9PROT</name>
<dbReference type="RefSeq" id="WP_379906399.1">
    <property type="nucleotide sequence ID" value="NZ_JBHRTR010000054.1"/>
</dbReference>
<dbReference type="Proteomes" id="UP001595528">
    <property type="component" value="Unassembled WGS sequence"/>
</dbReference>
<evidence type="ECO:0000313" key="2">
    <source>
        <dbReference type="EMBL" id="MFC3230930.1"/>
    </source>
</evidence>
<gene>
    <name evidence="2" type="ORF">ACFOGJ_27035</name>
</gene>